<name>A0A2G4YN31_9PROT</name>
<dbReference type="SUPFAM" id="SSF55729">
    <property type="entry name" value="Acyl-CoA N-acyltransferases (Nat)"/>
    <property type="match status" value="2"/>
</dbReference>
<reference evidence="8 9" key="1">
    <citation type="submission" date="2017-10" db="EMBL/GenBank/DDBJ databases">
        <title>Frigbacter circumglobatus gen. nov. sp. nov., isolated from sediment cultured in situ.</title>
        <authorList>
            <person name="Zhao Z."/>
        </authorList>
    </citation>
    <scope>NUCLEOTIDE SEQUENCE [LARGE SCALE GENOMIC DNA]</scope>
    <source>
        <strain evidence="8 9">ZYL</strain>
    </source>
</reference>
<evidence type="ECO:0000259" key="7">
    <source>
        <dbReference type="Pfam" id="PF13480"/>
    </source>
</evidence>
<keyword evidence="4" id="KW-0573">Peptidoglycan synthesis</keyword>
<sequence>MTELIIDWNHMTQKEWDRHLSQAEHCSFQQAWAYGTIFNRNKVNVNRFVVYDGLDPIGMGQVVTRRFFGFLKVALLLRAPLWLRPVSADIKKEVLEKIRLHFPLKSFNLFAFSPDETESHQSYKDMGFRRVITGYSTVLLDINRTEEDLWQKLYGKTRTSIRKAEKSHMDIQYGDHHHYHIDWLLKHEKKQQKDKKYQGLPTKLVKSYGRNSAAGAGVFTAFALDEGMREPLAGALFLRHGRCATYHIGWNGPEGRNRNALHFLLWKTILKLKSEGVVMIDLGGINTEDGADIARFKLGFGGTPISLIGTYM</sequence>
<dbReference type="GO" id="GO:0008360">
    <property type="term" value="P:regulation of cell shape"/>
    <property type="evidence" value="ECO:0007669"/>
    <property type="project" value="UniProtKB-KW"/>
</dbReference>
<dbReference type="InterPro" id="IPR050644">
    <property type="entry name" value="PG_Glycine_Bridge_Synth"/>
</dbReference>
<dbReference type="InterPro" id="IPR016181">
    <property type="entry name" value="Acyl_CoA_acyltransferase"/>
</dbReference>
<keyword evidence="6" id="KW-0961">Cell wall biogenesis/degradation</keyword>
<protein>
    <recommendedName>
        <fullName evidence="7">BioF2-like acetyltransferase domain-containing protein</fullName>
    </recommendedName>
</protein>
<dbReference type="EMBL" id="PDEM01000031">
    <property type="protein sequence ID" value="PHZ83721.1"/>
    <property type="molecule type" value="Genomic_DNA"/>
</dbReference>
<organism evidence="8 9">
    <name type="scientific">Paremcibacter congregatus</name>
    <dbReference type="NCBI Taxonomy" id="2043170"/>
    <lineage>
        <taxon>Bacteria</taxon>
        <taxon>Pseudomonadati</taxon>
        <taxon>Pseudomonadota</taxon>
        <taxon>Alphaproteobacteria</taxon>
        <taxon>Emcibacterales</taxon>
        <taxon>Emcibacteraceae</taxon>
        <taxon>Paremcibacter</taxon>
    </lineage>
</organism>
<dbReference type="GO" id="GO:0016755">
    <property type="term" value="F:aminoacyltransferase activity"/>
    <property type="evidence" value="ECO:0007669"/>
    <property type="project" value="InterPro"/>
</dbReference>
<evidence type="ECO:0000313" key="9">
    <source>
        <dbReference type="Proteomes" id="UP000229730"/>
    </source>
</evidence>
<keyword evidence="9" id="KW-1185">Reference proteome</keyword>
<dbReference type="AlphaFoldDB" id="A0A2G4YN31"/>
<dbReference type="InterPro" id="IPR003447">
    <property type="entry name" value="FEMABX"/>
</dbReference>
<dbReference type="Pfam" id="PF13480">
    <property type="entry name" value="Acetyltransf_6"/>
    <property type="match status" value="1"/>
</dbReference>
<evidence type="ECO:0000256" key="6">
    <source>
        <dbReference type="ARBA" id="ARBA00023316"/>
    </source>
</evidence>
<evidence type="ECO:0000313" key="8">
    <source>
        <dbReference type="EMBL" id="PHZ83721.1"/>
    </source>
</evidence>
<dbReference type="PANTHER" id="PTHR36174:SF1">
    <property type="entry name" value="LIPID II:GLYCINE GLYCYLTRANSFERASE"/>
    <property type="match status" value="1"/>
</dbReference>
<dbReference type="GO" id="GO:0071555">
    <property type="term" value="P:cell wall organization"/>
    <property type="evidence" value="ECO:0007669"/>
    <property type="project" value="UniProtKB-KW"/>
</dbReference>
<keyword evidence="3" id="KW-0133">Cell shape</keyword>
<keyword evidence="5" id="KW-0012">Acyltransferase</keyword>
<gene>
    <name evidence="8" type="ORF">CRD36_15210</name>
</gene>
<dbReference type="GO" id="GO:0009252">
    <property type="term" value="P:peptidoglycan biosynthetic process"/>
    <property type="evidence" value="ECO:0007669"/>
    <property type="project" value="UniProtKB-KW"/>
</dbReference>
<comment type="similarity">
    <text evidence="1">Belongs to the FemABX family.</text>
</comment>
<dbReference type="OrthoDB" id="341858at2"/>
<dbReference type="Gene3D" id="3.40.630.30">
    <property type="match status" value="1"/>
</dbReference>
<evidence type="ECO:0000256" key="5">
    <source>
        <dbReference type="ARBA" id="ARBA00023315"/>
    </source>
</evidence>
<keyword evidence="2" id="KW-0808">Transferase</keyword>
<evidence type="ECO:0000256" key="3">
    <source>
        <dbReference type="ARBA" id="ARBA00022960"/>
    </source>
</evidence>
<dbReference type="PANTHER" id="PTHR36174">
    <property type="entry name" value="LIPID II:GLYCINE GLYCYLTRANSFERASE"/>
    <property type="match status" value="1"/>
</dbReference>
<feature type="domain" description="BioF2-like acetyltransferase" evidence="7">
    <location>
        <begin position="156"/>
        <end position="287"/>
    </location>
</feature>
<dbReference type="InParanoid" id="A0A2G4YN31"/>
<evidence type="ECO:0000256" key="2">
    <source>
        <dbReference type="ARBA" id="ARBA00022679"/>
    </source>
</evidence>
<dbReference type="PROSITE" id="PS51191">
    <property type="entry name" value="FEMABX"/>
    <property type="match status" value="1"/>
</dbReference>
<comment type="caution">
    <text evidence="8">The sequence shown here is derived from an EMBL/GenBank/DDBJ whole genome shotgun (WGS) entry which is preliminary data.</text>
</comment>
<evidence type="ECO:0000256" key="4">
    <source>
        <dbReference type="ARBA" id="ARBA00022984"/>
    </source>
</evidence>
<dbReference type="Proteomes" id="UP000229730">
    <property type="component" value="Unassembled WGS sequence"/>
</dbReference>
<accession>A0A2G4YN31</accession>
<evidence type="ECO:0000256" key="1">
    <source>
        <dbReference type="ARBA" id="ARBA00009943"/>
    </source>
</evidence>
<dbReference type="RefSeq" id="WP_099474780.1">
    <property type="nucleotide sequence ID" value="NZ_CP041025.1"/>
</dbReference>
<dbReference type="InterPro" id="IPR038740">
    <property type="entry name" value="BioF2-like_GNAT_dom"/>
</dbReference>
<proteinExistence type="inferred from homology"/>